<keyword evidence="9" id="KW-0472">Membrane</keyword>
<feature type="transmembrane region" description="Helical" evidence="9">
    <location>
        <begin position="180"/>
        <end position="200"/>
    </location>
</feature>
<dbReference type="EC" id="2.7.13.3" evidence="2"/>
<dbReference type="Pfam" id="PF07730">
    <property type="entry name" value="HisKA_3"/>
    <property type="match status" value="1"/>
</dbReference>
<dbReference type="InterPro" id="IPR050482">
    <property type="entry name" value="Sensor_HK_TwoCompSys"/>
</dbReference>
<feature type="domain" description="Signal transduction histidine kinase subgroup 3 dimerisation and phosphoacceptor" evidence="10">
    <location>
        <begin position="229"/>
        <end position="288"/>
    </location>
</feature>
<keyword evidence="12" id="KW-1185">Reference proteome</keyword>
<evidence type="ECO:0000256" key="6">
    <source>
        <dbReference type="ARBA" id="ARBA00022777"/>
    </source>
</evidence>
<evidence type="ECO:0000313" key="12">
    <source>
        <dbReference type="Proteomes" id="UP000597761"/>
    </source>
</evidence>
<protein>
    <recommendedName>
        <fullName evidence="2">histidine kinase</fullName>
        <ecNumber evidence="2">2.7.13.3</ecNumber>
    </recommendedName>
</protein>
<keyword evidence="7" id="KW-0067">ATP-binding</keyword>
<reference evidence="12" key="1">
    <citation type="journal article" date="2019" name="Int. J. Syst. Evol. Microbiol.">
        <title>The Global Catalogue of Microorganisms (GCM) 10K type strain sequencing project: providing services to taxonomists for standard genome sequencing and annotation.</title>
        <authorList>
            <consortium name="The Broad Institute Genomics Platform"/>
            <consortium name="The Broad Institute Genome Sequencing Center for Infectious Disease"/>
            <person name="Wu L."/>
            <person name="Ma J."/>
        </authorList>
    </citation>
    <scope>NUCLEOTIDE SEQUENCE [LARGE SCALE GENOMIC DNA]</scope>
    <source>
        <strain evidence="12">CGMCC 1.15480</strain>
    </source>
</reference>
<dbReference type="CDD" id="cd16917">
    <property type="entry name" value="HATPase_UhpB-NarQ-NarX-like"/>
    <property type="match status" value="1"/>
</dbReference>
<evidence type="ECO:0000256" key="3">
    <source>
        <dbReference type="ARBA" id="ARBA00022553"/>
    </source>
</evidence>
<comment type="catalytic activity">
    <reaction evidence="1">
        <text>ATP + protein L-histidine = ADP + protein N-phospho-L-histidine.</text>
        <dbReference type="EC" id="2.7.13.3"/>
    </reaction>
</comment>
<dbReference type="InterPro" id="IPR011712">
    <property type="entry name" value="Sig_transdc_His_kin_sub3_dim/P"/>
</dbReference>
<dbReference type="PANTHER" id="PTHR24421:SF10">
    <property type="entry name" value="NITRATE_NITRITE SENSOR PROTEIN NARQ"/>
    <property type="match status" value="1"/>
</dbReference>
<dbReference type="Gene3D" id="3.30.565.10">
    <property type="entry name" value="Histidine kinase-like ATPase, C-terminal domain"/>
    <property type="match status" value="1"/>
</dbReference>
<accession>A0ABQ1NUT0</accession>
<feature type="transmembrane region" description="Helical" evidence="9">
    <location>
        <begin position="68"/>
        <end position="88"/>
    </location>
</feature>
<name>A0ABQ1NUT0_9MICC</name>
<comment type="caution">
    <text evidence="11">The sequence shown here is derived from an EMBL/GenBank/DDBJ whole genome shotgun (WGS) entry which is preliminary data.</text>
</comment>
<feature type="transmembrane region" description="Helical" evidence="9">
    <location>
        <begin position="43"/>
        <end position="61"/>
    </location>
</feature>
<evidence type="ECO:0000256" key="2">
    <source>
        <dbReference type="ARBA" id="ARBA00012438"/>
    </source>
</evidence>
<keyword evidence="4" id="KW-0808">Transferase</keyword>
<dbReference type="EMBL" id="BMJI01000002">
    <property type="protein sequence ID" value="GGC83261.1"/>
    <property type="molecule type" value="Genomic_DNA"/>
</dbReference>
<dbReference type="InterPro" id="IPR036890">
    <property type="entry name" value="HATPase_C_sf"/>
</dbReference>
<dbReference type="SUPFAM" id="SSF55874">
    <property type="entry name" value="ATPase domain of HSP90 chaperone/DNA topoisomerase II/histidine kinase"/>
    <property type="match status" value="1"/>
</dbReference>
<evidence type="ECO:0000259" key="10">
    <source>
        <dbReference type="Pfam" id="PF07730"/>
    </source>
</evidence>
<dbReference type="PANTHER" id="PTHR24421">
    <property type="entry name" value="NITRATE/NITRITE SENSOR PROTEIN NARX-RELATED"/>
    <property type="match status" value="1"/>
</dbReference>
<keyword evidence="3" id="KW-0597">Phosphoprotein</keyword>
<evidence type="ECO:0000256" key="5">
    <source>
        <dbReference type="ARBA" id="ARBA00022741"/>
    </source>
</evidence>
<proteinExistence type="predicted"/>
<evidence type="ECO:0000256" key="9">
    <source>
        <dbReference type="SAM" id="Phobius"/>
    </source>
</evidence>
<keyword evidence="8" id="KW-0902">Two-component regulatory system</keyword>
<feature type="transmembrane region" description="Helical" evidence="9">
    <location>
        <begin position="119"/>
        <end position="139"/>
    </location>
</feature>
<evidence type="ECO:0000256" key="7">
    <source>
        <dbReference type="ARBA" id="ARBA00022840"/>
    </source>
</evidence>
<dbReference type="Gene3D" id="1.20.5.1930">
    <property type="match status" value="1"/>
</dbReference>
<gene>
    <name evidence="11" type="ORF">GCM10011512_07530</name>
</gene>
<evidence type="ECO:0000256" key="4">
    <source>
        <dbReference type="ARBA" id="ARBA00022679"/>
    </source>
</evidence>
<keyword evidence="9" id="KW-0812">Transmembrane</keyword>
<dbReference type="RefSeq" id="WP_188666421.1">
    <property type="nucleotide sequence ID" value="NZ_BMJI01000002.1"/>
</dbReference>
<evidence type="ECO:0000256" key="1">
    <source>
        <dbReference type="ARBA" id="ARBA00000085"/>
    </source>
</evidence>
<sequence length="442" mass="46301">MVISLDRLPQRRSDWWIRVSVVGVVCSIILAVFPSTWGDATVLLGWAVGGATVISAAVISFRHPVAAVSAVTVLVALQVLLILPPIAGGLYGDALFAAILLVLLLSVGASTARSHGPTLICALAVLLAVLSAGIHVASWSGRLDLVSSVVLGMSREPIDLRDTVLAQGDWVRDQIVQASIGRLFLVAVVIGVGLLVRAAVRAGVTRRQLAAAHAEIHERDARSALVDQRRRIAADVHDVLAHSLTVIVAQGEGALVSEEPVRSESLGRLVEVARSSLRDVRGMIERLDDACTDVPAPGLDDLPRLLQTFSDAGLRVTADEHGTARGLGDASQLAVYRIVQESLTNVLKHGGRGSAALVTLDWRGSAPDLLLTVTSISRREAAVTTNPGEAGHPADGVAGVGLSSMQTRAEMTGGWLTAGPADGGWSVTAQIPTQELALEVLR</sequence>
<evidence type="ECO:0000256" key="8">
    <source>
        <dbReference type="ARBA" id="ARBA00023012"/>
    </source>
</evidence>
<dbReference type="Proteomes" id="UP000597761">
    <property type="component" value="Unassembled WGS sequence"/>
</dbReference>
<keyword evidence="5" id="KW-0547">Nucleotide-binding</keyword>
<feature type="transmembrane region" description="Helical" evidence="9">
    <location>
        <begin position="15"/>
        <end position="37"/>
    </location>
</feature>
<keyword evidence="9" id="KW-1133">Transmembrane helix</keyword>
<feature type="transmembrane region" description="Helical" evidence="9">
    <location>
        <begin position="94"/>
        <end position="112"/>
    </location>
</feature>
<evidence type="ECO:0000313" key="11">
    <source>
        <dbReference type="EMBL" id="GGC83261.1"/>
    </source>
</evidence>
<organism evidence="11 12">
    <name type="scientific">Tersicoccus solisilvae</name>
    <dbReference type="NCBI Taxonomy" id="1882339"/>
    <lineage>
        <taxon>Bacteria</taxon>
        <taxon>Bacillati</taxon>
        <taxon>Actinomycetota</taxon>
        <taxon>Actinomycetes</taxon>
        <taxon>Micrococcales</taxon>
        <taxon>Micrococcaceae</taxon>
        <taxon>Tersicoccus</taxon>
    </lineage>
</organism>
<keyword evidence="6" id="KW-0418">Kinase</keyword>